<accession>A0A1G6MBI4</accession>
<dbReference type="RefSeq" id="WP_091449306.1">
    <property type="nucleotide sequence ID" value="NZ_FMZZ01000002.1"/>
</dbReference>
<evidence type="ECO:0000256" key="2">
    <source>
        <dbReference type="SAM" id="Phobius"/>
    </source>
</evidence>
<keyword evidence="2" id="KW-0472">Membrane</keyword>
<evidence type="ECO:0000259" key="3">
    <source>
        <dbReference type="Pfam" id="PF13490"/>
    </source>
</evidence>
<feature type="transmembrane region" description="Helical" evidence="2">
    <location>
        <begin position="139"/>
        <end position="157"/>
    </location>
</feature>
<protein>
    <submittedName>
        <fullName evidence="4">Predicted anti-sigma-YlaC factor YlaD, contains Zn-finger domain</fullName>
    </submittedName>
</protein>
<feature type="transmembrane region" description="Helical" evidence="2">
    <location>
        <begin position="169"/>
        <end position="185"/>
    </location>
</feature>
<name>A0A1G6MBI4_9PSEU</name>
<dbReference type="STRING" id="1271860.SAMN05216174_102468"/>
<keyword evidence="2" id="KW-1133">Transmembrane helix</keyword>
<reference evidence="5" key="1">
    <citation type="submission" date="2016-10" db="EMBL/GenBank/DDBJ databases">
        <authorList>
            <person name="Varghese N."/>
            <person name="Submissions S."/>
        </authorList>
    </citation>
    <scope>NUCLEOTIDE SEQUENCE [LARGE SCALE GENOMIC DNA]</scope>
    <source>
        <strain evidence="5">IBRC-M 10403</strain>
    </source>
</reference>
<feature type="compositionally biased region" description="Basic and acidic residues" evidence="1">
    <location>
        <begin position="212"/>
        <end position="224"/>
    </location>
</feature>
<evidence type="ECO:0000313" key="5">
    <source>
        <dbReference type="Proteomes" id="UP000199501"/>
    </source>
</evidence>
<keyword evidence="5" id="KW-1185">Reference proteome</keyword>
<keyword evidence="2" id="KW-0812">Transmembrane</keyword>
<sequence>MTCREALSARLDGEPEPVPADITDAHLAGCPVCRAWQTRAQDLSRALRVREAPVVPDLTAAILATGPIPAPRRGALPRVLLALVAIGQLALALTQIVGVGHAEHGGPLANHLANEGIAWNAALGVGLGYAAWRPRAAGALIPAIGGFVVLLLGYVGYDLIVGSVPVSRELKHSLVVLGLVLLVIVHRRVARDHPGGGDVLGRPGHSAATAGVDEHRADSSEQPRGRHLRPAGRHRAA</sequence>
<dbReference type="EMBL" id="FMZZ01000002">
    <property type="protein sequence ID" value="SDC52869.1"/>
    <property type="molecule type" value="Genomic_DNA"/>
</dbReference>
<dbReference type="Proteomes" id="UP000199501">
    <property type="component" value="Unassembled WGS sequence"/>
</dbReference>
<feature type="transmembrane region" description="Helical" evidence="2">
    <location>
        <begin position="79"/>
        <end position="97"/>
    </location>
</feature>
<organism evidence="4 5">
    <name type="scientific">Actinokineospora iranica</name>
    <dbReference type="NCBI Taxonomy" id="1271860"/>
    <lineage>
        <taxon>Bacteria</taxon>
        <taxon>Bacillati</taxon>
        <taxon>Actinomycetota</taxon>
        <taxon>Actinomycetes</taxon>
        <taxon>Pseudonocardiales</taxon>
        <taxon>Pseudonocardiaceae</taxon>
        <taxon>Actinokineospora</taxon>
    </lineage>
</organism>
<feature type="domain" description="Putative zinc-finger" evidence="3">
    <location>
        <begin position="3"/>
        <end position="34"/>
    </location>
</feature>
<feature type="transmembrane region" description="Helical" evidence="2">
    <location>
        <begin position="117"/>
        <end position="132"/>
    </location>
</feature>
<proteinExistence type="predicted"/>
<evidence type="ECO:0000256" key="1">
    <source>
        <dbReference type="SAM" id="MobiDB-lite"/>
    </source>
</evidence>
<dbReference type="Pfam" id="PF13490">
    <property type="entry name" value="zf-HC2"/>
    <property type="match status" value="1"/>
</dbReference>
<evidence type="ECO:0000313" key="4">
    <source>
        <dbReference type="EMBL" id="SDC52869.1"/>
    </source>
</evidence>
<feature type="region of interest" description="Disordered" evidence="1">
    <location>
        <begin position="195"/>
        <end position="237"/>
    </location>
</feature>
<feature type="compositionally biased region" description="Basic residues" evidence="1">
    <location>
        <begin position="225"/>
        <end position="237"/>
    </location>
</feature>
<dbReference type="OrthoDB" id="5197868at2"/>
<gene>
    <name evidence="4" type="ORF">SAMN05216174_102468</name>
</gene>
<dbReference type="AlphaFoldDB" id="A0A1G6MBI4"/>
<dbReference type="InterPro" id="IPR027383">
    <property type="entry name" value="Znf_put"/>
</dbReference>